<evidence type="ECO:0000313" key="15">
    <source>
        <dbReference type="Proteomes" id="UP000500767"/>
    </source>
</evidence>
<dbReference type="NCBIfam" id="TIGR00551">
    <property type="entry name" value="nadB"/>
    <property type="match status" value="1"/>
</dbReference>
<dbReference type="Gene3D" id="1.20.58.100">
    <property type="entry name" value="Fumarate reductase/succinate dehydrogenase flavoprotein-like, C-terminal domain"/>
    <property type="match status" value="1"/>
</dbReference>
<dbReference type="InterPro" id="IPR015939">
    <property type="entry name" value="Fum_Rdtase/Succ_DH_flav-like_C"/>
</dbReference>
<evidence type="ECO:0000256" key="5">
    <source>
        <dbReference type="ARBA" id="ARBA00022630"/>
    </source>
</evidence>
<dbReference type="KEGG" id="lck:HN018_07905"/>
<evidence type="ECO:0000256" key="3">
    <source>
        <dbReference type="ARBA" id="ARBA00008562"/>
    </source>
</evidence>
<dbReference type="Pfam" id="PF02910">
    <property type="entry name" value="Succ_DH_flav_C"/>
    <property type="match status" value="1"/>
</dbReference>
<comment type="function">
    <text evidence="11">Catalyzes the oxidation of L-aspartate to iminoaspartate.</text>
</comment>
<evidence type="ECO:0000256" key="9">
    <source>
        <dbReference type="ARBA" id="ARBA00048305"/>
    </source>
</evidence>
<keyword evidence="7 11" id="KW-0274">FAD</keyword>
<evidence type="ECO:0000256" key="10">
    <source>
        <dbReference type="NCBIfam" id="TIGR00551"/>
    </source>
</evidence>
<evidence type="ECO:0000259" key="12">
    <source>
        <dbReference type="Pfam" id="PF00890"/>
    </source>
</evidence>
<dbReference type="EMBL" id="CP053708">
    <property type="protein sequence ID" value="QKE89980.1"/>
    <property type="molecule type" value="Genomic_DNA"/>
</dbReference>
<gene>
    <name evidence="14" type="ORF">HN018_07905</name>
</gene>
<dbReference type="SUPFAM" id="SSF51905">
    <property type="entry name" value="FAD/NAD(P)-binding domain"/>
    <property type="match status" value="1"/>
</dbReference>
<keyword evidence="6 11" id="KW-0662">Pyridine nucleotide biosynthesis</keyword>
<dbReference type="Proteomes" id="UP000500767">
    <property type="component" value="Chromosome"/>
</dbReference>
<dbReference type="SUPFAM" id="SSF56425">
    <property type="entry name" value="Succinate dehydrogenase/fumarate reductase flavoprotein, catalytic domain"/>
    <property type="match status" value="1"/>
</dbReference>
<evidence type="ECO:0000313" key="14">
    <source>
        <dbReference type="EMBL" id="QKE89980.1"/>
    </source>
</evidence>
<dbReference type="InterPro" id="IPR037099">
    <property type="entry name" value="Fum_R/Succ_DH_flav-like_C_sf"/>
</dbReference>
<evidence type="ECO:0000256" key="4">
    <source>
        <dbReference type="ARBA" id="ARBA00012173"/>
    </source>
</evidence>
<name>A0A6M8HNV0_9PROT</name>
<dbReference type="NCBIfam" id="NF005701">
    <property type="entry name" value="PRK07512.1"/>
    <property type="match status" value="1"/>
</dbReference>
<sequence length="515" mass="52849">MSTIIIGSGLAGLLTALEMAPLPCVLVTRAPLGAEAASGWAQGGIAAAIGDDDSPALQLADTLAAGDGLCDAAVAEAITGAGPQVIDTLSRLGVRFDRASDDTLALGLEAAHSRRRIVHAQGDATGAEIVRALVEAVRATPSIAVFPNALLRRVLTEDGRVSGVVIERNGDEVALSATRVVLATGGAGGLFRDTTNPLGATGTGLAAAARAGARLGDLEFIQFHPTALSLVVPSGDASAKLPPGNTPMPLVSEAVRGEGATLIDETGQRFMDNELAPRDVVSRAVWKHLSDGHQVFLDARPTLGERFAARFPGITAVCRARGIDPVTAPIPVRPAAHYHMGGILVDACGRSSVPGLYACGEVACTGLHGANRLASNSLLEAAACAIRIAAAISTEIAETGPDAPMTMVPAASADTGRTASVPLVREIMTRAAGVLRNAADLEHAIVQLAPMAGDDDAALVGLMICVSALERRESRGGHFRTDFLARDALGVRTAMTMSEAMAFADRFAGEQRRAS</sequence>
<organism evidence="14 15">
    <name type="scientific">Lichenicola cladoniae</name>
    <dbReference type="NCBI Taxonomy" id="1484109"/>
    <lineage>
        <taxon>Bacteria</taxon>
        <taxon>Pseudomonadati</taxon>
        <taxon>Pseudomonadota</taxon>
        <taxon>Alphaproteobacteria</taxon>
        <taxon>Acetobacterales</taxon>
        <taxon>Acetobacteraceae</taxon>
        <taxon>Lichenicola</taxon>
    </lineage>
</organism>
<dbReference type="GO" id="GO:0008734">
    <property type="term" value="F:L-aspartate oxidase activity"/>
    <property type="evidence" value="ECO:0007669"/>
    <property type="project" value="UniProtKB-UniRule"/>
</dbReference>
<keyword evidence="5 11" id="KW-0285">Flavoprotein</keyword>
<comment type="catalytic activity">
    <reaction evidence="9">
        <text>L-aspartate + O2 = iminosuccinate + H2O2</text>
        <dbReference type="Rhea" id="RHEA:25876"/>
        <dbReference type="ChEBI" id="CHEBI:15379"/>
        <dbReference type="ChEBI" id="CHEBI:16240"/>
        <dbReference type="ChEBI" id="CHEBI:29991"/>
        <dbReference type="ChEBI" id="CHEBI:77875"/>
        <dbReference type="EC" id="1.4.3.16"/>
    </reaction>
    <physiologicalReaction direction="left-to-right" evidence="9">
        <dbReference type="Rhea" id="RHEA:25877"/>
    </physiologicalReaction>
</comment>
<dbReference type="UniPathway" id="UPA00253">
    <property type="reaction ID" value="UER00326"/>
</dbReference>
<comment type="similarity">
    <text evidence="3 11">Belongs to the FAD-dependent oxidoreductase 2 family. NadB subfamily.</text>
</comment>
<keyword evidence="8 11" id="KW-0560">Oxidoreductase</keyword>
<dbReference type="Gene3D" id="3.90.700.10">
    <property type="entry name" value="Succinate dehydrogenase/fumarate reductase flavoprotein, catalytic domain"/>
    <property type="match status" value="1"/>
</dbReference>
<dbReference type="InterPro" id="IPR005288">
    <property type="entry name" value="NadB"/>
</dbReference>
<evidence type="ECO:0000256" key="7">
    <source>
        <dbReference type="ARBA" id="ARBA00022827"/>
    </source>
</evidence>
<evidence type="ECO:0000256" key="2">
    <source>
        <dbReference type="ARBA" id="ARBA00004950"/>
    </source>
</evidence>
<dbReference type="GO" id="GO:0034628">
    <property type="term" value="P:'de novo' NAD+ biosynthetic process from L-aspartate"/>
    <property type="evidence" value="ECO:0007669"/>
    <property type="project" value="TreeGrafter"/>
</dbReference>
<feature type="domain" description="FAD-dependent oxidoreductase 2 FAD-binding" evidence="12">
    <location>
        <begin position="4"/>
        <end position="378"/>
    </location>
</feature>
<comment type="cofactor">
    <cofactor evidence="1 11">
        <name>FAD</name>
        <dbReference type="ChEBI" id="CHEBI:57692"/>
    </cofactor>
</comment>
<dbReference type="Gene3D" id="3.50.50.60">
    <property type="entry name" value="FAD/NAD(P)-binding domain"/>
    <property type="match status" value="1"/>
</dbReference>
<dbReference type="InterPro" id="IPR003953">
    <property type="entry name" value="FAD-dep_OxRdtase_2_FAD-bd"/>
</dbReference>
<accession>A0A6M8HNV0</accession>
<evidence type="ECO:0000256" key="6">
    <source>
        <dbReference type="ARBA" id="ARBA00022642"/>
    </source>
</evidence>
<dbReference type="FunFam" id="3.90.700.10:FF:000002">
    <property type="entry name" value="L-aspartate oxidase"/>
    <property type="match status" value="1"/>
</dbReference>
<dbReference type="RefSeq" id="WP_171835049.1">
    <property type="nucleotide sequence ID" value="NZ_CP053708.1"/>
</dbReference>
<dbReference type="InterPro" id="IPR036188">
    <property type="entry name" value="FAD/NAD-bd_sf"/>
</dbReference>
<evidence type="ECO:0000256" key="1">
    <source>
        <dbReference type="ARBA" id="ARBA00001974"/>
    </source>
</evidence>
<dbReference type="PRINTS" id="PR00368">
    <property type="entry name" value="FADPNR"/>
</dbReference>
<comment type="pathway">
    <text evidence="2 11">Cofactor biosynthesis; NAD(+) biosynthesis; iminoaspartate from L-aspartate (oxidase route): step 1/1.</text>
</comment>
<dbReference type="PANTHER" id="PTHR42716">
    <property type="entry name" value="L-ASPARTATE OXIDASE"/>
    <property type="match status" value="1"/>
</dbReference>
<evidence type="ECO:0000256" key="11">
    <source>
        <dbReference type="RuleBase" id="RU362049"/>
    </source>
</evidence>
<dbReference type="AlphaFoldDB" id="A0A6M8HNV0"/>
<dbReference type="InterPro" id="IPR027477">
    <property type="entry name" value="Succ_DH/fumarate_Rdtase_cat_sf"/>
</dbReference>
<dbReference type="SUPFAM" id="SSF46977">
    <property type="entry name" value="Succinate dehydrogenase/fumarate reductase flavoprotein C-terminal domain"/>
    <property type="match status" value="1"/>
</dbReference>
<proteinExistence type="inferred from homology"/>
<keyword evidence="15" id="KW-1185">Reference proteome</keyword>
<feature type="domain" description="Fumarate reductase/succinate dehydrogenase flavoprotein-like C-terminal" evidence="13">
    <location>
        <begin position="460"/>
        <end position="488"/>
    </location>
</feature>
<evidence type="ECO:0000259" key="13">
    <source>
        <dbReference type="Pfam" id="PF02910"/>
    </source>
</evidence>
<comment type="subcellular location">
    <subcellularLocation>
        <location evidence="11">Cytoplasm</location>
    </subcellularLocation>
</comment>
<reference evidence="14 15" key="1">
    <citation type="journal article" date="2014" name="World J. Microbiol. Biotechnol.">
        <title>Biodiversity and physiological characteristics of Antarctic and Arctic lichens-associated bacteria.</title>
        <authorList>
            <person name="Lee Y.M."/>
            <person name="Kim E.H."/>
            <person name="Lee H.K."/>
            <person name="Hong S.G."/>
        </authorList>
    </citation>
    <scope>NUCLEOTIDE SEQUENCE [LARGE SCALE GENOMIC DNA]</scope>
    <source>
        <strain evidence="14 15">PAMC 26569</strain>
    </source>
</reference>
<protein>
    <recommendedName>
        <fullName evidence="4 10">L-aspartate oxidase</fullName>
        <ecNumber evidence="4 10">1.4.3.16</ecNumber>
    </recommendedName>
</protein>
<dbReference type="EC" id="1.4.3.16" evidence="4 10"/>
<dbReference type="PANTHER" id="PTHR42716:SF2">
    <property type="entry name" value="L-ASPARTATE OXIDASE, CHLOROPLASTIC"/>
    <property type="match status" value="1"/>
</dbReference>
<dbReference type="GO" id="GO:0005737">
    <property type="term" value="C:cytoplasm"/>
    <property type="evidence" value="ECO:0007669"/>
    <property type="project" value="UniProtKB-SubCell"/>
</dbReference>
<dbReference type="Pfam" id="PF00890">
    <property type="entry name" value="FAD_binding_2"/>
    <property type="match status" value="1"/>
</dbReference>
<evidence type="ECO:0000256" key="8">
    <source>
        <dbReference type="ARBA" id="ARBA00023002"/>
    </source>
</evidence>